<accession>A0A955RIK3</accession>
<reference evidence="1" key="1">
    <citation type="submission" date="2020-04" db="EMBL/GenBank/DDBJ databases">
        <authorList>
            <person name="Zhang T."/>
        </authorList>
    </citation>
    <scope>NUCLEOTIDE SEQUENCE</scope>
    <source>
        <strain evidence="1">HKST-UBA10</strain>
    </source>
</reference>
<name>A0A955RIK3_9BACT</name>
<dbReference type="AlphaFoldDB" id="A0A955RIK3"/>
<organism evidence="1 2">
    <name type="scientific">Candidatus Dojkabacteria bacterium</name>
    <dbReference type="NCBI Taxonomy" id="2099670"/>
    <lineage>
        <taxon>Bacteria</taxon>
        <taxon>Candidatus Dojkabacteria</taxon>
    </lineage>
</organism>
<proteinExistence type="predicted"/>
<dbReference type="Proteomes" id="UP000782843">
    <property type="component" value="Unassembled WGS sequence"/>
</dbReference>
<comment type="caution">
    <text evidence="1">The sequence shown here is derived from an EMBL/GenBank/DDBJ whole genome shotgun (WGS) entry which is preliminary data.</text>
</comment>
<evidence type="ECO:0000313" key="2">
    <source>
        <dbReference type="Proteomes" id="UP000782843"/>
    </source>
</evidence>
<sequence>MLTNPDGSQPTPPAFMSVEGANGVGKTTVTRLAVIVATTALIALAEQRVEIAPIIAVPSQPTPLPIYYKIAGSVAEYTHTNWRSALKSGDGMPERLKGKGHLGNAIGFLTDRQRLETILGLHPNFPEDSSLPYWDWLSGYGLDSPPIIGQAPWFNTYYEHEALYRQHEQVYRPGYTKVPWRLVSSDRGSASTIVFQQDPVVHGLIADMYTHRLLRQEDLTTIILPEDVTSWAKARANRTQTAEEYDQHEAQVKAQDEYKRYASLRQVLPSIPFTHSIVCLENDPTGTLRNISTTSFALGVLMYATMLKKFNGFEFLTDGTRMTMQFDNTRVAQRIERGFSDNLQASLNDRSGTIMQCGEFHLHELNPKSVVFSIQKKNFVRET</sequence>
<gene>
    <name evidence="1" type="ORF">KC660_03630</name>
</gene>
<dbReference type="EMBL" id="JAGQLG010000144">
    <property type="protein sequence ID" value="MCA9382470.1"/>
    <property type="molecule type" value="Genomic_DNA"/>
</dbReference>
<evidence type="ECO:0000313" key="1">
    <source>
        <dbReference type="EMBL" id="MCA9382470.1"/>
    </source>
</evidence>
<reference evidence="1" key="2">
    <citation type="journal article" date="2021" name="Microbiome">
        <title>Successional dynamics and alternative stable states in a saline activated sludge microbial community over 9 years.</title>
        <authorList>
            <person name="Wang Y."/>
            <person name="Ye J."/>
            <person name="Ju F."/>
            <person name="Liu L."/>
            <person name="Boyd J.A."/>
            <person name="Deng Y."/>
            <person name="Parks D.H."/>
            <person name="Jiang X."/>
            <person name="Yin X."/>
            <person name="Woodcroft B.J."/>
            <person name="Tyson G.W."/>
            <person name="Hugenholtz P."/>
            <person name="Polz M.F."/>
            <person name="Zhang T."/>
        </authorList>
    </citation>
    <scope>NUCLEOTIDE SEQUENCE</scope>
    <source>
        <strain evidence="1">HKST-UBA10</strain>
    </source>
</reference>
<protein>
    <submittedName>
        <fullName evidence="1">Uncharacterized protein</fullName>
    </submittedName>
</protein>